<proteinExistence type="predicted"/>
<comment type="caution">
    <text evidence="1">The sequence shown here is derived from an EMBL/GenBank/DDBJ whole genome shotgun (WGS) entry which is preliminary data.</text>
</comment>
<gene>
    <name evidence="1" type="ORF">FAA97_20165</name>
</gene>
<sequence>MANQTKPFIVEIKQSRKVKTGVQKPSIWGSLNLRMADDRLAEVDRTDEPAAIVAGDRSKRICSDKPIRLHP</sequence>
<dbReference type="AlphaFoldDB" id="A0A4S8NXS1"/>
<reference evidence="1 2" key="1">
    <citation type="submission" date="2019-04" db="EMBL/GenBank/DDBJ databases">
        <title>Genome sequence of strain shin9-1.</title>
        <authorList>
            <person name="Gao J."/>
            <person name="Sun J."/>
        </authorList>
    </citation>
    <scope>NUCLEOTIDE SEQUENCE [LARGE SCALE GENOMIC DNA]</scope>
    <source>
        <strain evidence="2">shin9-1</strain>
    </source>
</reference>
<protein>
    <submittedName>
        <fullName evidence="1">Uncharacterized protein</fullName>
    </submittedName>
</protein>
<name>A0A4S8NXS1_9HYPH</name>
<dbReference type="OrthoDB" id="8420621at2"/>
<dbReference type="Proteomes" id="UP000308828">
    <property type="component" value="Unassembled WGS sequence"/>
</dbReference>
<accession>A0A4S8NXS1</accession>
<organism evidence="1 2">
    <name type="scientific">Peteryoungia ipomoeae</name>
    <dbReference type="NCBI Taxonomy" id="1210932"/>
    <lineage>
        <taxon>Bacteria</taxon>
        <taxon>Pseudomonadati</taxon>
        <taxon>Pseudomonadota</taxon>
        <taxon>Alphaproteobacteria</taxon>
        <taxon>Hyphomicrobiales</taxon>
        <taxon>Rhizobiaceae</taxon>
        <taxon>Peteryoungia</taxon>
    </lineage>
</organism>
<dbReference type="RefSeq" id="WP_136600372.1">
    <property type="nucleotide sequence ID" value="NZ_STGV01000009.1"/>
</dbReference>
<keyword evidence="2" id="KW-1185">Reference proteome</keyword>
<evidence type="ECO:0000313" key="1">
    <source>
        <dbReference type="EMBL" id="THV19889.1"/>
    </source>
</evidence>
<evidence type="ECO:0000313" key="2">
    <source>
        <dbReference type="Proteomes" id="UP000308828"/>
    </source>
</evidence>
<dbReference type="EMBL" id="STGV01000009">
    <property type="protein sequence ID" value="THV19889.1"/>
    <property type="molecule type" value="Genomic_DNA"/>
</dbReference>